<feature type="signal peptide" evidence="1">
    <location>
        <begin position="1"/>
        <end position="20"/>
    </location>
</feature>
<dbReference type="RefSeq" id="XP_015468430.1">
    <property type="nucleotide sequence ID" value="XM_015610716.1"/>
</dbReference>
<proteinExistence type="predicted"/>
<evidence type="ECO:0000313" key="2">
    <source>
        <dbReference type="EMBL" id="KSA02328.1"/>
    </source>
</evidence>
<sequence>MKFVSIVTIAAIALTVFAEADNFELDSDGLDERNDQLGDDAENVARAPNSYRNCNRYCKDAYDYGRKYEHRNNWKKYLCTNDFRGKLDRCKNGCDRKYYNQHWSRYIEPYYHKRCDRRT</sequence>
<organism evidence="2 3">
    <name type="scientific">Debaryomyces fabryi</name>
    <dbReference type="NCBI Taxonomy" id="58627"/>
    <lineage>
        <taxon>Eukaryota</taxon>
        <taxon>Fungi</taxon>
        <taxon>Dikarya</taxon>
        <taxon>Ascomycota</taxon>
        <taxon>Saccharomycotina</taxon>
        <taxon>Pichiomycetes</taxon>
        <taxon>Debaryomycetaceae</taxon>
        <taxon>Debaryomyces</taxon>
    </lineage>
</organism>
<gene>
    <name evidence="2" type="ORF">AC631_01886</name>
</gene>
<keyword evidence="3" id="KW-1185">Reference proteome</keyword>
<keyword evidence="1" id="KW-0732">Signal</keyword>
<name>A0A0V1Q1E0_9ASCO</name>
<dbReference type="OrthoDB" id="10407246at2759"/>
<feature type="chain" id="PRO_5006884582" evidence="1">
    <location>
        <begin position="21"/>
        <end position="119"/>
    </location>
</feature>
<reference evidence="2 3" key="1">
    <citation type="submission" date="2015-11" db="EMBL/GenBank/DDBJ databases">
        <title>The genome of Debaryomyces fabryi.</title>
        <authorList>
            <person name="Tafer H."/>
            <person name="Lopandic K."/>
        </authorList>
    </citation>
    <scope>NUCLEOTIDE SEQUENCE [LARGE SCALE GENOMIC DNA]</scope>
    <source>
        <strain evidence="2 3">CBS 789</strain>
    </source>
</reference>
<dbReference type="Proteomes" id="UP000054251">
    <property type="component" value="Unassembled WGS sequence"/>
</dbReference>
<dbReference type="GeneID" id="26838895"/>
<accession>A0A0V1Q1E0</accession>
<protein>
    <submittedName>
        <fullName evidence="2">Uncharacterized protein</fullName>
    </submittedName>
</protein>
<dbReference type="EMBL" id="LMYN01000029">
    <property type="protein sequence ID" value="KSA02328.1"/>
    <property type="molecule type" value="Genomic_DNA"/>
</dbReference>
<evidence type="ECO:0000313" key="3">
    <source>
        <dbReference type="Proteomes" id="UP000054251"/>
    </source>
</evidence>
<dbReference type="AlphaFoldDB" id="A0A0V1Q1E0"/>
<comment type="caution">
    <text evidence="2">The sequence shown here is derived from an EMBL/GenBank/DDBJ whole genome shotgun (WGS) entry which is preliminary data.</text>
</comment>
<evidence type="ECO:0000256" key="1">
    <source>
        <dbReference type="SAM" id="SignalP"/>
    </source>
</evidence>